<dbReference type="Pfam" id="PF03097">
    <property type="entry name" value="BRO1"/>
    <property type="match status" value="1"/>
</dbReference>
<comment type="similarity">
    <text evidence="1">Belongs to the BROX family.</text>
</comment>
<dbReference type="PANTHER" id="PTHR23032">
    <property type="entry name" value="BRO1 DOMAIN-CONTAINING PROTEIN BROX"/>
    <property type="match status" value="1"/>
</dbReference>
<dbReference type="InterPro" id="IPR038499">
    <property type="entry name" value="BRO1_sf"/>
</dbReference>
<dbReference type="InterPro" id="IPR004328">
    <property type="entry name" value="BRO1_dom"/>
</dbReference>
<reference evidence="3 4" key="1">
    <citation type="journal article" date="2013" name="Proc. Natl. Acad. Sci. U.S.A.">
        <title>Fine-scale variation in meiotic recombination in Mimulus inferred from population shotgun sequencing.</title>
        <authorList>
            <person name="Hellsten U."/>
            <person name="Wright K.M."/>
            <person name="Jenkins J."/>
            <person name="Shu S."/>
            <person name="Yuan Y."/>
            <person name="Wessler S.R."/>
            <person name="Schmutz J."/>
            <person name="Willis J.H."/>
            <person name="Rokhsar D.S."/>
        </authorList>
    </citation>
    <scope>NUCLEOTIDE SEQUENCE [LARGE SCALE GENOMIC DNA]</scope>
    <source>
        <strain evidence="4">cv. DUN x IM62</strain>
    </source>
</reference>
<evidence type="ECO:0000313" key="4">
    <source>
        <dbReference type="Proteomes" id="UP000030748"/>
    </source>
</evidence>
<accession>A0A022QRR6</accession>
<name>A0A022QRR6_ERYGU</name>
<dbReference type="InterPro" id="IPR038898">
    <property type="entry name" value="BROX"/>
</dbReference>
<dbReference type="EMBL" id="KI631110">
    <property type="protein sequence ID" value="EYU29948.1"/>
    <property type="molecule type" value="Genomic_DNA"/>
</dbReference>
<keyword evidence="4" id="KW-1185">Reference proteome</keyword>
<feature type="domain" description="BRO1" evidence="2">
    <location>
        <begin position="1"/>
        <end position="238"/>
    </location>
</feature>
<gene>
    <name evidence="3" type="ORF">MIMGU_mgv1a012842mg</name>
</gene>
<dbReference type="eggNOG" id="ENOG502QQ6G">
    <property type="taxonomic scope" value="Eukaryota"/>
</dbReference>
<organism evidence="3 4">
    <name type="scientific">Erythranthe guttata</name>
    <name type="common">Yellow monkey flower</name>
    <name type="synonym">Mimulus guttatus</name>
    <dbReference type="NCBI Taxonomy" id="4155"/>
    <lineage>
        <taxon>Eukaryota</taxon>
        <taxon>Viridiplantae</taxon>
        <taxon>Streptophyta</taxon>
        <taxon>Embryophyta</taxon>
        <taxon>Tracheophyta</taxon>
        <taxon>Spermatophyta</taxon>
        <taxon>Magnoliopsida</taxon>
        <taxon>eudicotyledons</taxon>
        <taxon>Gunneridae</taxon>
        <taxon>Pentapetalae</taxon>
        <taxon>asterids</taxon>
        <taxon>lamiids</taxon>
        <taxon>Lamiales</taxon>
        <taxon>Phrymaceae</taxon>
        <taxon>Erythranthe</taxon>
    </lineage>
</organism>
<dbReference type="STRING" id="4155.A0A022QRR6"/>
<dbReference type="AlphaFoldDB" id="A0A022QRR6"/>
<dbReference type="PROSITE" id="PS51180">
    <property type="entry name" value="BRO1"/>
    <property type="match status" value="1"/>
</dbReference>
<sequence>MTLFVYAALLRERALEILPSDLVQSANLFRKAAGVYVYVNELVSIALWTGEMPPEATPTVSSIMSLICVADAQAVTARKGEEKSNTGGLLAKLHCGVKETLVEAIGIFQNSTEVCKDISPRFLDFMWSCRILHEMLSCKYFVEGLKSDGKVGPAIGYLRWSIANAKKSQPREDSSKLVCKQVIDELILLLQKYEHENSFVWHAKVPDNDELPSPEAVRIVSHVPYEPQRWERELVFKL</sequence>
<evidence type="ECO:0000313" key="3">
    <source>
        <dbReference type="EMBL" id="EYU29948.1"/>
    </source>
</evidence>
<evidence type="ECO:0000259" key="2">
    <source>
        <dbReference type="PROSITE" id="PS51180"/>
    </source>
</evidence>
<protein>
    <recommendedName>
        <fullName evidence="2">BRO1 domain-containing protein</fullName>
    </recommendedName>
</protein>
<dbReference type="Gene3D" id="1.25.40.280">
    <property type="entry name" value="alix/aip1 like domains"/>
    <property type="match status" value="1"/>
</dbReference>
<proteinExistence type="inferred from homology"/>
<evidence type="ECO:0000256" key="1">
    <source>
        <dbReference type="ARBA" id="ARBA00008901"/>
    </source>
</evidence>
<dbReference type="PANTHER" id="PTHR23032:SF20">
    <property type="entry name" value="ENDOSOMAL TARGETING BRO1-LIKE DOMAIN-CONTAINING PROTEIN"/>
    <property type="match status" value="1"/>
</dbReference>
<dbReference type="Proteomes" id="UP000030748">
    <property type="component" value="Unassembled WGS sequence"/>
</dbReference>